<keyword evidence="12" id="KW-1133">Transmembrane helix</keyword>
<keyword evidence="9" id="KW-0833">Ubl conjugation pathway</keyword>
<dbReference type="InterPro" id="IPR025654">
    <property type="entry name" value="PEX2/10"/>
</dbReference>
<dbReference type="PANTHER" id="PTHR23350:SF4">
    <property type="entry name" value="PEROXISOME BIOGENESIS FACTOR 2"/>
    <property type="match status" value="1"/>
</dbReference>
<keyword evidence="4" id="KW-0813">Transport</keyword>
<keyword evidence="7" id="KW-0479">Metal-binding</keyword>
<evidence type="ECO:0000256" key="7">
    <source>
        <dbReference type="ARBA" id="ARBA00022723"/>
    </source>
</evidence>
<evidence type="ECO:0000256" key="16">
    <source>
        <dbReference type="SAM" id="MobiDB-lite"/>
    </source>
</evidence>
<dbReference type="SMART" id="SM00184">
    <property type="entry name" value="RING"/>
    <property type="match status" value="1"/>
</dbReference>
<dbReference type="EMBL" id="OZ022405">
    <property type="protein sequence ID" value="CAK9435782.1"/>
    <property type="molecule type" value="Genomic_DNA"/>
</dbReference>
<evidence type="ECO:0000256" key="10">
    <source>
        <dbReference type="ARBA" id="ARBA00022833"/>
    </source>
</evidence>
<protein>
    <recommendedName>
        <fullName evidence="17">RING-type domain-containing protein</fullName>
    </recommendedName>
</protein>
<dbReference type="PROSITE" id="PS50089">
    <property type="entry name" value="ZF_RING_2"/>
    <property type="match status" value="1"/>
</dbReference>
<name>A0ABP0ZGH4_9ASCO</name>
<keyword evidence="14" id="KW-0576">Peroxisome</keyword>
<evidence type="ECO:0000256" key="3">
    <source>
        <dbReference type="ARBA" id="ARBA00008704"/>
    </source>
</evidence>
<keyword evidence="6" id="KW-0812">Transmembrane</keyword>
<comment type="subcellular location">
    <subcellularLocation>
        <location evidence="1">Peroxisome membrane</location>
        <topology evidence="1">Multi-pass membrane protein</topology>
    </subcellularLocation>
</comment>
<comment type="pathway">
    <text evidence="2">Protein modification; protein ubiquitination.</text>
</comment>
<evidence type="ECO:0000256" key="11">
    <source>
        <dbReference type="ARBA" id="ARBA00022927"/>
    </source>
</evidence>
<dbReference type="SUPFAM" id="SSF57850">
    <property type="entry name" value="RING/U-box"/>
    <property type="match status" value="1"/>
</dbReference>
<proteinExistence type="inferred from homology"/>
<reference evidence="18 19" key="1">
    <citation type="submission" date="2024-03" db="EMBL/GenBank/DDBJ databases">
        <authorList>
            <person name="Brejova B."/>
        </authorList>
    </citation>
    <scope>NUCLEOTIDE SEQUENCE [LARGE SCALE GENOMIC DNA]</scope>
    <source>
        <strain evidence="18 19">CBS 14171</strain>
    </source>
</reference>
<evidence type="ECO:0000256" key="14">
    <source>
        <dbReference type="ARBA" id="ARBA00023140"/>
    </source>
</evidence>
<feature type="compositionally biased region" description="Acidic residues" evidence="16">
    <location>
        <begin position="361"/>
        <end position="387"/>
    </location>
</feature>
<gene>
    <name evidence="18" type="ORF">LODBEIA_P04700</name>
</gene>
<evidence type="ECO:0000259" key="17">
    <source>
        <dbReference type="PROSITE" id="PS50089"/>
    </source>
</evidence>
<feature type="compositionally biased region" description="Acidic residues" evidence="16">
    <location>
        <begin position="430"/>
        <end position="464"/>
    </location>
</feature>
<dbReference type="InterPro" id="IPR006845">
    <property type="entry name" value="Pex_N"/>
</dbReference>
<organism evidence="18 19">
    <name type="scientific">Lodderomyces beijingensis</name>
    <dbReference type="NCBI Taxonomy" id="1775926"/>
    <lineage>
        <taxon>Eukaryota</taxon>
        <taxon>Fungi</taxon>
        <taxon>Dikarya</taxon>
        <taxon>Ascomycota</taxon>
        <taxon>Saccharomycotina</taxon>
        <taxon>Pichiomycetes</taxon>
        <taxon>Debaryomycetaceae</taxon>
        <taxon>Candida/Lodderomyces clade</taxon>
        <taxon>Lodderomyces</taxon>
    </lineage>
</organism>
<comment type="similarity">
    <text evidence="3">Belongs to the pex2/pex10/pex12 family.</text>
</comment>
<dbReference type="RefSeq" id="XP_066827408.1">
    <property type="nucleotide sequence ID" value="XM_066974950.1"/>
</dbReference>
<accession>A0ABP0ZGH4</accession>
<dbReference type="Proteomes" id="UP001497383">
    <property type="component" value="Chromosome 1"/>
</dbReference>
<dbReference type="Pfam" id="PF04757">
    <property type="entry name" value="Pex2_Pex12"/>
    <property type="match status" value="1"/>
</dbReference>
<keyword evidence="13" id="KW-0472">Membrane</keyword>
<feature type="domain" description="RING-type" evidence="17">
    <location>
        <begin position="270"/>
        <end position="335"/>
    </location>
</feature>
<evidence type="ECO:0000256" key="4">
    <source>
        <dbReference type="ARBA" id="ARBA00022448"/>
    </source>
</evidence>
<evidence type="ECO:0000256" key="6">
    <source>
        <dbReference type="ARBA" id="ARBA00022692"/>
    </source>
</evidence>
<dbReference type="Gene3D" id="3.30.40.10">
    <property type="entry name" value="Zinc/RING finger domain, C3HC4 (zinc finger)"/>
    <property type="match status" value="1"/>
</dbReference>
<evidence type="ECO:0000313" key="18">
    <source>
        <dbReference type="EMBL" id="CAK9435782.1"/>
    </source>
</evidence>
<dbReference type="GeneID" id="92205666"/>
<keyword evidence="10" id="KW-0862">Zinc</keyword>
<evidence type="ECO:0000256" key="8">
    <source>
        <dbReference type="ARBA" id="ARBA00022771"/>
    </source>
</evidence>
<keyword evidence="8 15" id="KW-0863">Zinc-finger</keyword>
<evidence type="ECO:0000256" key="13">
    <source>
        <dbReference type="ARBA" id="ARBA00023136"/>
    </source>
</evidence>
<evidence type="ECO:0000256" key="1">
    <source>
        <dbReference type="ARBA" id="ARBA00004585"/>
    </source>
</evidence>
<feature type="compositionally biased region" description="Basic and acidic residues" evidence="16">
    <location>
        <begin position="388"/>
        <end position="419"/>
    </location>
</feature>
<evidence type="ECO:0000256" key="12">
    <source>
        <dbReference type="ARBA" id="ARBA00022989"/>
    </source>
</evidence>
<keyword evidence="5" id="KW-0808">Transferase</keyword>
<sequence length="464" mass="52359">MIPISYPSSRVSQLDACILDGELFSLLKDQVSSIFQSHENSNSTFNKLSYSRHPETYSLLLSLVIFKLTVWKSGATYGSALQNLKLTDSKSGKIIGLNKKGLLLAALVGTFAYKKIETLLYQLDEEGNNGEYDSFSNRIKNFLINNRNKMFTKIDNTLKILNLVNFTIFLVNGKYSTLYHRILGITETPLISDLLKFNGSNVNYEFQNRQLVWNVMTEFLVFLLPLLQLRKLGKLVNKVLNRTKVADEFSFSIGESARVTRYTNLPISECAICHYNNFQASQSGGGSGGRVFATAGPVTNPCITNCGHVYCYVCLATQFNLMQASDESLPCLRCERKLEWFQEFEADEKAFDVEAIVVETENVDEDEEEKEEEGEEEKGDEGGEGDEEGFHSDDSGVEIDDFKPINEHVTTRLERRLSQRSEIFAQSSSEGEEDGEGNGEDDDEDEDEESDYSEEEEMDADELM</sequence>
<evidence type="ECO:0000256" key="15">
    <source>
        <dbReference type="PROSITE-ProRule" id="PRU00175"/>
    </source>
</evidence>
<evidence type="ECO:0000313" key="19">
    <source>
        <dbReference type="Proteomes" id="UP001497383"/>
    </source>
</evidence>
<evidence type="ECO:0000256" key="2">
    <source>
        <dbReference type="ARBA" id="ARBA00004906"/>
    </source>
</evidence>
<keyword evidence="19" id="KW-1185">Reference proteome</keyword>
<dbReference type="InterPro" id="IPR001841">
    <property type="entry name" value="Znf_RING"/>
</dbReference>
<dbReference type="PANTHER" id="PTHR23350">
    <property type="entry name" value="PEROXISOME ASSEMBLY PROTEIN 10"/>
    <property type="match status" value="1"/>
</dbReference>
<evidence type="ECO:0000256" key="5">
    <source>
        <dbReference type="ARBA" id="ARBA00022679"/>
    </source>
</evidence>
<evidence type="ECO:0000256" key="9">
    <source>
        <dbReference type="ARBA" id="ARBA00022786"/>
    </source>
</evidence>
<dbReference type="InterPro" id="IPR017907">
    <property type="entry name" value="Znf_RING_CS"/>
</dbReference>
<keyword evidence="11" id="KW-0653">Protein transport</keyword>
<dbReference type="PROSITE" id="PS00518">
    <property type="entry name" value="ZF_RING_1"/>
    <property type="match status" value="1"/>
</dbReference>
<feature type="region of interest" description="Disordered" evidence="16">
    <location>
        <begin position="360"/>
        <end position="464"/>
    </location>
</feature>
<dbReference type="InterPro" id="IPR013083">
    <property type="entry name" value="Znf_RING/FYVE/PHD"/>
</dbReference>